<reference evidence="3 4" key="1">
    <citation type="journal article" date="2020" name="IScience">
        <title>Genome Sequencing of the Endangered Kingdonia uniflora (Circaeasteraceae, Ranunculales) Reveals Potential Mechanisms of Evolutionary Specialization.</title>
        <authorList>
            <person name="Sun Y."/>
            <person name="Deng T."/>
            <person name="Zhang A."/>
            <person name="Moore M.J."/>
            <person name="Landis J.B."/>
            <person name="Lin N."/>
            <person name="Zhang H."/>
            <person name="Zhang X."/>
            <person name="Huang J."/>
            <person name="Zhang X."/>
            <person name="Sun H."/>
            <person name="Wang H."/>
        </authorList>
    </citation>
    <scope>NUCLEOTIDE SEQUENCE [LARGE SCALE GENOMIC DNA]</scope>
    <source>
        <strain evidence="3">TB1705</strain>
        <tissue evidence="3">Leaf</tissue>
    </source>
</reference>
<keyword evidence="4" id="KW-1185">Reference proteome</keyword>
<evidence type="ECO:0000256" key="1">
    <source>
        <dbReference type="SAM" id="MobiDB-lite"/>
    </source>
</evidence>
<comment type="caution">
    <text evidence="3">The sequence shown here is derived from an EMBL/GenBank/DDBJ whole genome shotgun (WGS) entry which is preliminary data.</text>
</comment>
<sequence length="745" mass="83234">METLISKNLFWNLNPQFPSSLSRSKFRSNPSKKPYFPQFWNCKSEKSILFTVSASDSTSYGGWEELNLIEDSTQIGKFDKFRNFLVSVGINDKKYVFVFVLGFVSALAVSRVSVSSVLVFPACVVVFVVGFSLGLIRRSGFGVFMNNMSRNGGNNGYKEEGFRVFVEKMRDFCNEVDVKVNFLEKEVNLAIDSNHGYLGKFSDTVKSISFDIGQAKNLVEASISDVGAFGNVGESKGDSVENRDIERNLNQKSSGRKKEQGGVSFDFNQLIGGLLGEYLIGMKHSKLKDSGKKKSTETLNSKMASNEVNGNNLNGKVQDKEVVDSVNKIRNAKLGTYPKEASSNLALNQQGAMIEGKEEISMAAISNSNESLNGEDLTLRFIHNHGNFANMHNHYKNEMPLPIDNLRDPFKLNRREMEIGTYDTEALASLKQEQPLKTSNGDYIPSFIRNKRVNGSDNYDFNKGKEILEGVPNIEEDSASSSSMISEDLVFDKHLTQATDLLKQARECLKGTVDEERAEVILYKSARLLSRAIAMKPMSLLAVGQLGNTYLLHGELKLRISRELRTLFSSTGPISWDKGRRVQLKGLYNGTMSQDKIASVLVDVCEECEELLVEAGRKYKTALAIDGSDVRALYNWGLALSFRAQLIADIGPGAAFDADKVYLAAIDKFDAMMSKSSVYAPEALFRWGMTLQQRSRLKPNNNREKIKLLHQAKRLFEDALSMDSNNLQVREALSSCLSELNYWQF</sequence>
<dbReference type="PANTHER" id="PTHR36888:SF2">
    <property type="entry name" value="TETRATRICOPEPTIDE REPEAT (TPR)-LIKE SUPERFAMILY PROTEIN"/>
    <property type="match status" value="1"/>
</dbReference>
<evidence type="ECO:0000313" key="4">
    <source>
        <dbReference type="Proteomes" id="UP000541444"/>
    </source>
</evidence>
<keyword evidence="2" id="KW-0812">Transmembrane</keyword>
<dbReference type="InterPro" id="IPR011990">
    <property type="entry name" value="TPR-like_helical_dom_sf"/>
</dbReference>
<dbReference type="Gene3D" id="1.25.40.10">
    <property type="entry name" value="Tetratricopeptide repeat domain"/>
    <property type="match status" value="1"/>
</dbReference>
<gene>
    <name evidence="3" type="ORF">GIB67_021231</name>
</gene>
<dbReference type="AlphaFoldDB" id="A0A7J7LFJ7"/>
<feature type="transmembrane region" description="Helical" evidence="2">
    <location>
        <begin position="118"/>
        <end position="136"/>
    </location>
</feature>
<feature type="region of interest" description="Disordered" evidence="1">
    <location>
        <begin position="235"/>
        <end position="260"/>
    </location>
</feature>
<name>A0A7J7LFJ7_9MAGN</name>
<dbReference type="PANTHER" id="PTHR36888">
    <property type="entry name" value="TETRATRICOPEPTIDE-LIKE HELICAL DOMAIN-CONTAINING PROTEIN-RELATED"/>
    <property type="match status" value="1"/>
</dbReference>
<dbReference type="SUPFAM" id="SSF48452">
    <property type="entry name" value="TPR-like"/>
    <property type="match status" value="1"/>
</dbReference>
<keyword evidence="2" id="KW-1133">Transmembrane helix</keyword>
<dbReference type="Proteomes" id="UP000541444">
    <property type="component" value="Unassembled WGS sequence"/>
</dbReference>
<dbReference type="OrthoDB" id="552664at2759"/>
<keyword evidence="2" id="KW-0472">Membrane</keyword>
<feature type="transmembrane region" description="Helical" evidence="2">
    <location>
        <begin position="95"/>
        <end position="112"/>
    </location>
</feature>
<dbReference type="EMBL" id="JACGCM010002327">
    <property type="protein sequence ID" value="KAF6141415.1"/>
    <property type="molecule type" value="Genomic_DNA"/>
</dbReference>
<evidence type="ECO:0000313" key="3">
    <source>
        <dbReference type="EMBL" id="KAF6141415.1"/>
    </source>
</evidence>
<evidence type="ECO:0000256" key="2">
    <source>
        <dbReference type="SAM" id="Phobius"/>
    </source>
</evidence>
<organism evidence="3 4">
    <name type="scientific">Kingdonia uniflora</name>
    <dbReference type="NCBI Taxonomy" id="39325"/>
    <lineage>
        <taxon>Eukaryota</taxon>
        <taxon>Viridiplantae</taxon>
        <taxon>Streptophyta</taxon>
        <taxon>Embryophyta</taxon>
        <taxon>Tracheophyta</taxon>
        <taxon>Spermatophyta</taxon>
        <taxon>Magnoliopsida</taxon>
        <taxon>Ranunculales</taxon>
        <taxon>Circaeasteraceae</taxon>
        <taxon>Kingdonia</taxon>
    </lineage>
</organism>
<feature type="compositionally biased region" description="Basic and acidic residues" evidence="1">
    <location>
        <begin position="235"/>
        <end position="249"/>
    </location>
</feature>
<proteinExistence type="predicted"/>
<accession>A0A7J7LFJ7</accession>
<protein>
    <submittedName>
        <fullName evidence="3">Uncharacterized protein</fullName>
    </submittedName>
</protein>